<organism evidence="1 2">
    <name type="scientific">Paxillus rubicundulus Ve08.2h10</name>
    <dbReference type="NCBI Taxonomy" id="930991"/>
    <lineage>
        <taxon>Eukaryota</taxon>
        <taxon>Fungi</taxon>
        <taxon>Dikarya</taxon>
        <taxon>Basidiomycota</taxon>
        <taxon>Agaricomycotina</taxon>
        <taxon>Agaricomycetes</taxon>
        <taxon>Agaricomycetidae</taxon>
        <taxon>Boletales</taxon>
        <taxon>Paxilineae</taxon>
        <taxon>Paxillaceae</taxon>
        <taxon>Paxillus</taxon>
    </lineage>
</organism>
<dbReference type="InParanoid" id="A0A0D0D4B5"/>
<dbReference type="Proteomes" id="UP000054538">
    <property type="component" value="Unassembled WGS sequence"/>
</dbReference>
<accession>A0A0D0D4B5</accession>
<reference evidence="1 2" key="1">
    <citation type="submission" date="2014-04" db="EMBL/GenBank/DDBJ databases">
        <authorList>
            <consortium name="DOE Joint Genome Institute"/>
            <person name="Kuo A."/>
            <person name="Kohler A."/>
            <person name="Jargeat P."/>
            <person name="Nagy L.G."/>
            <person name="Floudas D."/>
            <person name="Copeland A."/>
            <person name="Barry K.W."/>
            <person name="Cichocki N."/>
            <person name="Veneault-Fourrey C."/>
            <person name="LaButti K."/>
            <person name="Lindquist E.A."/>
            <person name="Lipzen A."/>
            <person name="Lundell T."/>
            <person name="Morin E."/>
            <person name="Murat C."/>
            <person name="Sun H."/>
            <person name="Tunlid A."/>
            <person name="Henrissat B."/>
            <person name="Grigoriev I.V."/>
            <person name="Hibbett D.S."/>
            <person name="Martin F."/>
            <person name="Nordberg H.P."/>
            <person name="Cantor M.N."/>
            <person name="Hua S.X."/>
        </authorList>
    </citation>
    <scope>NUCLEOTIDE SEQUENCE [LARGE SCALE GENOMIC DNA]</scope>
    <source>
        <strain evidence="1 2">Ve08.2h10</strain>
    </source>
</reference>
<sequence>MLITSKLCKHCAVQVQWDAKVYCCRLGKQNFGLQEDFEASMLQSFPPIELSRYIPPANAARGGVIANPFIVTDIKDCVILQVLTPPDISSTG</sequence>
<dbReference type="OrthoDB" id="10398588at2759"/>
<evidence type="ECO:0000313" key="2">
    <source>
        <dbReference type="Proteomes" id="UP000054538"/>
    </source>
</evidence>
<dbReference type="AlphaFoldDB" id="A0A0D0D4B5"/>
<gene>
    <name evidence="1" type="ORF">PAXRUDRAFT_164069</name>
</gene>
<proteinExistence type="predicted"/>
<reference evidence="2" key="2">
    <citation type="submission" date="2015-01" db="EMBL/GenBank/DDBJ databases">
        <title>Evolutionary Origins and Diversification of the Mycorrhizal Mutualists.</title>
        <authorList>
            <consortium name="DOE Joint Genome Institute"/>
            <consortium name="Mycorrhizal Genomics Consortium"/>
            <person name="Kohler A."/>
            <person name="Kuo A."/>
            <person name="Nagy L.G."/>
            <person name="Floudas D."/>
            <person name="Copeland A."/>
            <person name="Barry K.W."/>
            <person name="Cichocki N."/>
            <person name="Veneault-Fourrey C."/>
            <person name="LaButti K."/>
            <person name="Lindquist E.A."/>
            <person name="Lipzen A."/>
            <person name="Lundell T."/>
            <person name="Morin E."/>
            <person name="Murat C."/>
            <person name="Riley R."/>
            <person name="Ohm R."/>
            <person name="Sun H."/>
            <person name="Tunlid A."/>
            <person name="Henrissat B."/>
            <person name="Grigoriev I.V."/>
            <person name="Hibbett D.S."/>
            <person name="Martin F."/>
        </authorList>
    </citation>
    <scope>NUCLEOTIDE SEQUENCE [LARGE SCALE GENOMIC DNA]</scope>
    <source>
        <strain evidence="2">Ve08.2h10</strain>
    </source>
</reference>
<evidence type="ECO:0000313" key="1">
    <source>
        <dbReference type="EMBL" id="KIK78421.1"/>
    </source>
</evidence>
<protein>
    <submittedName>
        <fullName evidence="1">Unplaced genomic scaffold scaffold_1775, whole genome shotgun sequence</fullName>
    </submittedName>
</protein>
<name>A0A0D0D4B5_9AGAM</name>
<dbReference type="EMBL" id="KN826597">
    <property type="protein sequence ID" value="KIK78421.1"/>
    <property type="molecule type" value="Genomic_DNA"/>
</dbReference>
<dbReference type="HOGENOM" id="CLU_2413923_0_0_1"/>
<keyword evidence="2" id="KW-1185">Reference proteome</keyword>